<protein>
    <submittedName>
        <fullName evidence="1">Uncharacterized protein</fullName>
    </submittedName>
</protein>
<name>A0A0A9F600_ARUDO</name>
<sequence>MVVIFRGTQNNSAHVYVISLCSSTWLNVHLIGFRKESATHTFFSFTK</sequence>
<reference evidence="1" key="1">
    <citation type="submission" date="2014-09" db="EMBL/GenBank/DDBJ databases">
        <authorList>
            <person name="Magalhaes I.L.F."/>
            <person name="Oliveira U."/>
            <person name="Santos F.R."/>
            <person name="Vidigal T.H.D.A."/>
            <person name="Brescovit A.D."/>
            <person name="Santos A.J."/>
        </authorList>
    </citation>
    <scope>NUCLEOTIDE SEQUENCE</scope>
    <source>
        <tissue evidence="1">Shoot tissue taken approximately 20 cm above the soil surface</tissue>
    </source>
</reference>
<dbReference type="AlphaFoldDB" id="A0A0A9F600"/>
<reference evidence="1" key="2">
    <citation type="journal article" date="2015" name="Data Brief">
        <title>Shoot transcriptome of the giant reed, Arundo donax.</title>
        <authorList>
            <person name="Barrero R.A."/>
            <person name="Guerrero F.D."/>
            <person name="Moolhuijzen P."/>
            <person name="Goolsby J.A."/>
            <person name="Tidwell J."/>
            <person name="Bellgard S.E."/>
            <person name="Bellgard M.I."/>
        </authorList>
    </citation>
    <scope>NUCLEOTIDE SEQUENCE</scope>
    <source>
        <tissue evidence="1">Shoot tissue taken approximately 20 cm above the soil surface</tissue>
    </source>
</reference>
<accession>A0A0A9F600</accession>
<proteinExistence type="predicted"/>
<dbReference type="EMBL" id="GBRH01190109">
    <property type="protein sequence ID" value="JAE07787.1"/>
    <property type="molecule type" value="Transcribed_RNA"/>
</dbReference>
<evidence type="ECO:0000313" key="1">
    <source>
        <dbReference type="EMBL" id="JAE07787.1"/>
    </source>
</evidence>
<organism evidence="1">
    <name type="scientific">Arundo donax</name>
    <name type="common">Giant reed</name>
    <name type="synonym">Donax arundinaceus</name>
    <dbReference type="NCBI Taxonomy" id="35708"/>
    <lineage>
        <taxon>Eukaryota</taxon>
        <taxon>Viridiplantae</taxon>
        <taxon>Streptophyta</taxon>
        <taxon>Embryophyta</taxon>
        <taxon>Tracheophyta</taxon>
        <taxon>Spermatophyta</taxon>
        <taxon>Magnoliopsida</taxon>
        <taxon>Liliopsida</taxon>
        <taxon>Poales</taxon>
        <taxon>Poaceae</taxon>
        <taxon>PACMAD clade</taxon>
        <taxon>Arundinoideae</taxon>
        <taxon>Arundineae</taxon>
        <taxon>Arundo</taxon>
    </lineage>
</organism>